<reference evidence="7 8" key="1">
    <citation type="submission" date="2020-07" db="EMBL/GenBank/DDBJ databases">
        <authorList>
            <person name="Feng X."/>
        </authorList>
    </citation>
    <scope>NUCLEOTIDE SEQUENCE [LARGE SCALE GENOMIC DNA]</scope>
    <source>
        <strain evidence="7 8">JCM14086</strain>
    </source>
</reference>
<evidence type="ECO:0000313" key="8">
    <source>
        <dbReference type="Proteomes" id="UP000525652"/>
    </source>
</evidence>
<dbReference type="PROSITE" id="PS51007">
    <property type="entry name" value="CYTC"/>
    <property type="match status" value="1"/>
</dbReference>
<dbReference type="PANTHER" id="PTHR40394:SF2">
    <property type="entry name" value="QUINOL:CYTOCHROME C OXIDOREDUCTASE MEMBRANE PROTEIN"/>
    <property type="match status" value="1"/>
</dbReference>
<proteinExistence type="predicted"/>
<feature type="transmembrane region" description="Helical" evidence="5">
    <location>
        <begin position="6"/>
        <end position="23"/>
    </location>
</feature>
<dbReference type="AlphaFoldDB" id="A0A7X1E5F8"/>
<sequence>MRYFFAIYIAVVIAVVAILGFRGDKSEKTPWMIFPDMDNQPRYKPQATNHYFQDRMNDRPKPAGAVIRGQGWEVKETFSADFAEDFSDSTVFYEGKNEDGSWATEFPIDVDNATMELGRQKYDIFCKVCHGAVGNGKGITSKYGVIPANLLQQNYHEMPAGQIFNTITNGKNTMFGYGEKITPEERWAIILYVRALQLSQSASIEDVPADKRKELGL</sequence>
<keyword evidence="5" id="KW-0812">Transmembrane</keyword>
<keyword evidence="8" id="KW-1185">Reference proteome</keyword>
<dbReference type="Pfam" id="PF13442">
    <property type="entry name" value="Cytochrome_CBB3"/>
    <property type="match status" value="1"/>
</dbReference>
<dbReference type="Proteomes" id="UP000525652">
    <property type="component" value="Unassembled WGS sequence"/>
</dbReference>
<dbReference type="Gene3D" id="1.10.760.10">
    <property type="entry name" value="Cytochrome c-like domain"/>
    <property type="match status" value="1"/>
</dbReference>
<evidence type="ECO:0000259" key="6">
    <source>
        <dbReference type="PROSITE" id="PS51007"/>
    </source>
</evidence>
<evidence type="ECO:0000256" key="5">
    <source>
        <dbReference type="SAM" id="Phobius"/>
    </source>
</evidence>
<evidence type="ECO:0000256" key="2">
    <source>
        <dbReference type="ARBA" id="ARBA00022723"/>
    </source>
</evidence>
<evidence type="ECO:0000256" key="1">
    <source>
        <dbReference type="ARBA" id="ARBA00022617"/>
    </source>
</evidence>
<keyword evidence="5" id="KW-0472">Membrane</keyword>
<keyword evidence="3 4" id="KW-0408">Iron</keyword>
<dbReference type="InterPro" id="IPR036909">
    <property type="entry name" value="Cyt_c-like_dom_sf"/>
</dbReference>
<name>A0A7X1E5F8_9BACT</name>
<dbReference type="SUPFAM" id="SSF46626">
    <property type="entry name" value="Cytochrome c"/>
    <property type="match status" value="1"/>
</dbReference>
<keyword evidence="2 4" id="KW-0479">Metal-binding</keyword>
<organism evidence="7 8">
    <name type="scientific">Puniceicoccus vermicola</name>
    <dbReference type="NCBI Taxonomy" id="388746"/>
    <lineage>
        <taxon>Bacteria</taxon>
        <taxon>Pseudomonadati</taxon>
        <taxon>Verrucomicrobiota</taxon>
        <taxon>Opitutia</taxon>
        <taxon>Puniceicoccales</taxon>
        <taxon>Puniceicoccaceae</taxon>
        <taxon>Puniceicoccus</taxon>
    </lineage>
</organism>
<dbReference type="RefSeq" id="WP_185693736.1">
    <property type="nucleotide sequence ID" value="NZ_JACHVA010000118.1"/>
</dbReference>
<dbReference type="GO" id="GO:0009055">
    <property type="term" value="F:electron transfer activity"/>
    <property type="evidence" value="ECO:0007669"/>
    <property type="project" value="InterPro"/>
</dbReference>
<accession>A0A7X1E5F8</accession>
<dbReference type="GO" id="GO:0046872">
    <property type="term" value="F:metal ion binding"/>
    <property type="evidence" value="ECO:0007669"/>
    <property type="project" value="UniProtKB-KW"/>
</dbReference>
<keyword evidence="5" id="KW-1133">Transmembrane helix</keyword>
<evidence type="ECO:0000313" key="7">
    <source>
        <dbReference type="EMBL" id="MBC2603094.1"/>
    </source>
</evidence>
<keyword evidence="1 4" id="KW-0349">Heme</keyword>
<feature type="domain" description="Cytochrome c" evidence="6">
    <location>
        <begin position="113"/>
        <end position="197"/>
    </location>
</feature>
<comment type="caution">
    <text evidence="7">The sequence shown here is derived from an EMBL/GenBank/DDBJ whole genome shotgun (WGS) entry which is preliminary data.</text>
</comment>
<gene>
    <name evidence="7" type="ORF">H5P30_15025</name>
</gene>
<protein>
    <submittedName>
        <fullName evidence="7">Cytochrome c</fullName>
    </submittedName>
</protein>
<dbReference type="GO" id="GO:0020037">
    <property type="term" value="F:heme binding"/>
    <property type="evidence" value="ECO:0007669"/>
    <property type="project" value="InterPro"/>
</dbReference>
<dbReference type="EMBL" id="JACHVA010000118">
    <property type="protein sequence ID" value="MBC2603094.1"/>
    <property type="molecule type" value="Genomic_DNA"/>
</dbReference>
<evidence type="ECO:0000256" key="4">
    <source>
        <dbReference type="PROSITE-ProRule" id="PRU00433"/>
    </source>
</evidence>
<dbReference type="PANTHER" id="PTHR40394">
    <property type="entry name" value="LIPOPROTEIN-RELATED"/>
    <property type="match status" value="1"/>
</dbReference>
<evidence type="ECO:0000256" key="3">
    <source>
        <dbReference type="ARBA" id="ARBA00023004"/>
    </source>
</evidence>
<dbReference type="InterPro" id="IPR009056">
    <property type="entry name" value="Cyt_c-like_dom"/>
</dbReference>